<dbReference type="Pfam" id="PF20684">
    <property type="entry name" value="Fung_rhodopsin"/>
    <property type="match status" value="1"/>
</dbReference>
<name>A0A9Q9EF34_9PEZI</name>
<keyword evidence="1" id="KW-1133">Transmembrane helix</keyword>
<evidence type="ECO:0000313" key="4">
    <source>
        <dbReference type="Proteomes" id="UP001056384"/>
    </source>
</evidence>
<proteinExistence type="predicted"/>
<feature type="transmembrane region" description="Helical" evidence="1">
    <location>
        <begin position="96"/>
        <end position="118"/>
    </location>
</feature>
<evidence type="ECO:0000259" key="2">
    <source>
        <dbReference type="Pfam" id="PF20684"/>
    </source>
</evidence>
<dbReference type="AlphaFoldDB" id="A0A9Q9EF34"/>
<evidence type="ECO:0000256" key="1">
    <source>
        <dbReference type="SAM" id="Phobius"/>
    </source>
</evidence>
<feature type="transmembrane region" description="Helical" evidence="1">
    <location>
        <begin position="243"/>
        <end position="263"/>
    </location>
</feature>
<feature type="transmembrane region" description="Helical" evidence="1">
    <location>
        <begin position="130"/>
        <end position="151"/>
    </location>
</feature>
<dbReference type="PANTHER" id="PTHR39614:SF2">
    <property type="entry name" value="INTEGRAL MEMBRANE PROTEIN"/>
    <property type="match status" value="1"/>
</dbReference>
<dbReference type="InterPro" id="IPR049326">
    <property type="entry name" value="Rhodopsin_dom_fungi"/>
</dbReference>
<feature type="transmembrane region" description="Helical" evidence="1">
    <location>
        <begin position="171"/>
        <end position="193"/>
    </location>
</feature>
<keyword evidence="1" id="KW-0812">Transmembrane</keyword>
<accession>A0A9Q9EF34</accession>
<protein>
    <recommendedName>
        <fullName evidence="2">Rhodopsin domain-containing protein</fullName>
    </recommendedName>
</protein>
<sequence>MSVPSQFSVPEGYYPPFAVISDDDHGGWIINCDRPGIYVKILSRQQGGLDDVLLAIGTIFAFAQQSVVLAACSKGLGRSVDLLSASELRNVEKSFYTSQLLTIQALGFCKYSLAYFILRLTPQISVRKALHVFLACTSAWMFGSILALALQCDLSPPWSLASGACEGVYRRVLAIGIIDMILELALFGCAILLVSRLQTKLFKKIMVVTAFGLRLPIIAFIIARLTTFDADMIEDFARSETLYIVWTVTQINFSLISTTLPILRPLIKDLSTFYGALRPSEYGSNDASRSNSYPLSNFRVKRSDATQRSHQKMSLERSSAKDGFNSIDFGRPLHPLEPTTHTEIEAIGGPSRLADVATESESSLGSVESQRMVIQVNTEWEVSRGSPLPV</sequence>
<dbReference type="Proteomes" id="UP001056384">
    <property type="component" value="Chromosome 1"/>
</dbReference>
<feature type="domain" description="Rhodopsin" evidence="2">
    <location>
        <begin position="37"/>
        <end position="268"/>
    </location>
</feature>
<keyword evidence="1" id="KW-0472">Membrane</keyword>
<dbReference type="EMBL" id="CP099418">
    <property type="protein sequence ID" value="USW46773.1"/>
    <property type="molecule type" value="Genomic_DNA"/>
</dbReference>
<feature type="transmembrane region" description="Helical" evidence="1">
    <location>
        <begin position="205"/>
        <end position="223"/>
    </location>
</feature>
<dbReference type="PANTHER" id="PTHR39614">
    <property type="entry name" value="INTEGRAL MEMBRANE PROTEIN"/>
    <property type="match status" value="1"/>
</dbReference>
<keyword evidence="4" id="KW-1185">Reference proteome</keyword>
<evidence type="ECO:0000313" key="3">
    <source>
        <dbReference type="EMBL" id="USW46773.1"/>
    </source>
</evidence>
<organism evidence="3 4">
    <name type="scientific">Septoria linicola</name>
    <dbReference type="NCBI Taxonomy" id="215465"/>
    <lineage>
        <taxon>Eukaryota</taxon>
        <taxon>Fungi</taxon>
        <taxon>Dikarya</taxon>
        <taxon>Ascomycota</taxon>
        <taxon>Pezizomycotina</taxon>
        <taxon>Dothideomycetes</taxon>
        <taxon>Dothideomycetidae</taxon>
        <taxon>Mycosphaerellales</taxon>
        <taxon>Mycosphaerellaceae</taxon>
        <taxon>Septoria</taxon>
    </lineage>
</organism>
<reference evidence="3" key="1">
    <citation type="submission" date="2022-06" db="EMBL/GenBank/DDBJ databases">
        <title>Complete genome sequences of two strains of the flax pathogen Septoria linicola.</title>
        <authorList>
            <person name="Lapalu N."/>
            <person name="Simon A."/>
            <person name="Demenou B."/>
            <person name="Paumier D."/>
            <person name="Guillot M.-P."/>
            <person name="Gout L."/>
            <person name="Valade R."/>
        </authorList>
    </citation>
    <scope>NUCLEOTIDE SEQUENCE</scope>
    <source>
        <strain evidence="3">SE15195</strain>
    </source>
</reference>
<gene>
    <name evidence="3" type="ORF">Slin15195_G000920</name>
</gene>